<accession>A0AAV8FC59</accession>
<name>A0AAV8FC59_9POAL</name>
<dbReference type="CDD" id="cd04476">
    <property type="entry name" value="RPA1_DBD_C"/>
    <property type="match status" value="1"/>
</dbReference>
<dbReference type="Pfam" id="PF08646">
    <property type="entry name" value="Rep_fac-A_C"/>
    <property type="match status" value="1"/>
</dbReference>
<keyword evidence="4" id="KW-0862">Zinc</keyword>
<comment type="similarity">
    <text evidence="1">Belongs to the replication factor A protein 1 family.</text>
</comment>
<dbReference type="Proteomes" id="UP001140206">
    <property type="component" value="Chromosome 2"/>
</dbReference>
<dbReference type="EMBL" id="JAMFTS010000002">
    <property type="protein sequence ID" value="KAJ4789156.1"/>
    <property type="molecule type" value="Genomic_DNA"/>
</dbReference>
<evidence type="ECO:0000313" key="8">
    <source>
        <dbReference type="Proteomes" id="UP001140206"/>
    </source>
</evidence>
<evidence type="ECO:0000256" key="3">
    <source>
        <dbReference type="ARBA" id="ARBA00022771"/>
    </source>
</evidence>
<dbReference type="AlphaFoldDB" id="A0AAV8FC59"/>
<dbReference type="GO" id="GO:0008270">
    <property type="term" value="F:zinc ion binding"/>
    <property type="evidence" value="ECO:0007669"/>
    <property type="project" value="UniProtKB-KW"/>
</dbReference>
<reference evidence="7" key="1">
    <citation type="submission" date="2022-08" db="EMBL/GenBank/DDBJ databases">
        <authorList>
            <person name="Marques A."/>
        </authorList>
    </citation>
    <scope>NUCLEOTIDE SEQUENCE</scope>
    <source>
        <strain evidence="7">RhyPub2mFocal</strain>
        <tissue evidence="7">Leaves</tissue>
    </source>
</reference>
<dbReference type="Gene3D" id="2.40.50.140">
    <property type="entry name" value="Nucleic acid-binding proteins"/>
    <property type="match status" value="3"/>
</dbReference>
<keyword evidence="8" id="KW-1185">Reference proteome</keyword>
<gene>
    <name evidence="7" type="ORF">LUZ62_040402</name>
</gene>
<evidence type="ECO:0000256" key="2">
    <source>
        <dbReference type="ARBA" id="ARBA00022723"/>
    </source>
</evidence>
<protein>
    <submittedName>
        <fullName evidence="7">DNA binding protein-like</fullName>
    </submittedName>
</protein>
<dbReference type="GO" id="GO:0003677">
    <property type="term" value="F:DNA binding"/>
    <property type="evidence" value="ECO:0007669"/>
    <property type="project" value="UniProtKB-KW"/>
</dbReference>
<dbReference type="InterPro" id="IPR013955">
    <property type="entry name" value="Rep_factor-A_C"/>
</dbReference>
<dbReference type="SUPFAM" id="SSF50249">
    <property type="entry name" value="Nucleic acid-binding proteins"/>
    <property type="match status" value="3"/>
</dbReference>
<dbReference type="InterPro" id="IPR012340">
    <property type="entry name" value="NA-bd_OB-fold"/>
</dbReference>
<keyword evidence="3" id="KW-0863">Zinc-finger</keyword>
<proteinExistence type="inferred from homology"/>
<evidence type="ECO:0000259" key="6">
    <source>
        <dbReference type="Pfam" id="PF08646"/>
    </source>
</evidence>
<evidence type="ECO:0000256" key="1">
    <source>
        <dbReference type="ARBA" id="ARBA00005690"/>
    </source>
</evidence>
<keyword evidence="5" id="KW-0238">DNA-binding</keyword>
<feature type="domain" description="Replication factor A C-terminal" evidence="6">
    <location>
        <begin position="308"/>
        <end position="417"/>
    </location>
</feature>
<dbReference type="PANTHER" id="PTHR47165">
    <property type="entry name" value="OS03G0429900 PROTEIN"/>
    <property type="match status" value="1"/>
</dbReference>
<dbReference type="InterPro" id="IPR047192">
    <property type="entry name" value="Euk_RPA1_DBD_C"/>
</dbReference>
<evidence type="ECO:0000256" key="5">
    <source>
        <dbReference type="ARBA" id="ARBA00023125"/>
    </source>
</evidence>
<evidence type="ECO:0000313" key="7">
    <source>
        <dbReference type="EMBL" id="KAJ4789156.1"/>
    </source>
</evidence>
<keyword evidence="2" id="KW-0479">Metal-binding</keyword>
<organism evidence="7 8">
    <name type="scientific">Rhynchospora pubera</name>
    <dbReference type="NCBI Taxonomy" id="906938"/>
    <lineage>
        <taxon>Eukaryota</taxon>
        <taxon>Viridiplantae</taxon>
        <taxon>Streptophyta</taxon>
        <taxon>Embryophyta</taxon>
        <taxon>Tracheophyta</taxon>
        <taxon>Spermatophyta</taxon>
        <taxon>Magnoliopsida</taxon>
        <taxon>Liliopsida</taxon>
        <taxon>Poales</taxon>
        <taxon>Cyperaceae</taxon>
        <taxon>Cyperoideae</taxon>
        <taxon>Rhynchosporeae</taxon>
        <taxon>Rhynchospora</taxon>
    </lineage>
</organism>
<evidence type="ECO:0000256" key="4">
    <source>
        <dbReference type="ARBA" id="ARBA00022833"/>
    </source>
</evidence>
<dbReference type="PANTHER" id="PTHR47165:SF4">
    <property type="entry name" value="OS03G0429900 PROTEIN"/>
    <property type="match status" value="1"/>
</dbReference>
<comment type="caution">
    <text evidence="7">The sequence shown here is derived from an EMBL/GenBank/DDBJ whole genome shotgun (WGS) entry which is preliminary data.</text>
</comment>
<sequence length="551" mass="63671">MQTMDPPVRVSTLTVTTNTQRARIHARPVKIWPASDPRRGRVWRYSFLLLDHTGDQIQGFISTPDYQRISAIFAEHNIVEITKFRVDGSTKDYQVVDREYAVNITRLSQIRTLPSNMYQIPTYCFDFKQLEDVGVNITYEKAVLDTIARLSGFSEIRTVPALGHARVQTMYLTNERGYSMDVALWGDFIDMFNVPQLYEQSKSAPIIIACNGLQIKKDHLEVYSLKTYTGTRFHFDTAIKEISDYLAQTPFDGHPIVLQATHDMFGRDPRVLSLLPKVNPMMITLAGLNNLYLDNFTEGLYQCPARIVHIIDPFDWHYQACPDCRRKLEYSNHELHCPDCHVRKRQFIPWYRIRVQVKDATDEAQFMLLGKTGEMIVGVDSVTLKMEEDKNNEKIPQALLDIVNKTYLFTVSGKQPGPYRKHRSYTVTRHEKVPDTMLHLLPPPVLLLQEPSPHQQAATPIKHHKHHLFSKTIRTPRSQVHLKIFLMNKLFQQKGSNPRTHQQQLYHSGQSGEDYKTILALHPRKTVLLLNQYKMGSSKMNEATPHLIQHC</sequence>